<dbReference type="RefSeq" id="WP_154769939.1">
    <property type="nucleotide sequence ID" value="NZ_WLYK01000008.1"/>
</dbReference>
<dbReference type="Gene3D" id="1.20.140.10">
    <property type="entry name" value="Butyryl-CoA Dehydrogenase, subunit A, domain 3"/>
    <property type="match status" value="1"/>
</dbReference>
<dbReference type="InterPro" id="IPR046373">
    <property type="entry name" value="Acyl-CoA_Oxase/DH_mid-dom_sf"/>
</dbReference>
<keyword evidence="8" id="KW-1185">Reference proteome</keyword>
<evidence type="ECO:0000259" key="5">
    <source>
        <dbReference type="Pfam" id="PF03241"/>
    </source>
</evidence>
<organism evidence="7 8">
    <name type="scientific">Nakamurella alba</name>
    <dbReference type="NCBI Taxonomy" id="2665158"/>
    <lineage>
        <taxon>Bacteria</taxon>
        <taxon>Bacillati</taxon>
        <taxon>Actinomycetota</taxon>
        <taxon>Actinomycetes</taxon>
        <taxon>Nakamurellales</taxon>
        <taxon>Nakamurellaceae</taxon>
        <taxon>Nakamurella</taxon>
    </lineage>
</organism>
<evidence type="ECO:0000259" key="6">
    <source>
        <dbReference type="Pfam" id="PF11794"/>
    </source>
</evidence>
<feature type="domain" description="HpaB/PvcC/4-BUDH C-terminal" evidence="5">
    <location>
        <begin position="268"/>
        <end position="454"/>
    </location>
</feature>
<evidence type="ECO:0000313" key="8">
    <source>
        <dbReference type="Proteomes" id="UP000460221"/>
    </source>
</evidence>
<dbReference type="SUPFAM" id="SSF56645">
    <property type="entry name" value="Acyl-CoA dehydrogenase NM domain-like"/>
    <property type="match status" value="1"/>
</dbReference>
<protein>
    <submittedName>
        <fullName evidence="7">4-hydroxyphenylacetate 3-hydroxylase</fullName>
    </submittedName>
</protein>
<gene>
    <name evidence="7" type="ORF">GIS00_18555</name>
</gene>
<evidence type="ECO:0000256" key="4">
    <source>
        <dbReference type="PIRSR" id="PIRSR000331-2"/>
    </source>
</evidence>
<dbReference type="InterPro" id="IPR024719">
    <property type="entry name" value="HpaB/PvcC/4-BUDH_C"/>
</dbReference>
<dbReference type="AlphaFoldDB" id="A0A7K1FPC6"/>
<dbReference type="InterPro" id="IPR036250">
    <property type="entry name" value="AcylCo_DH-like_C"/>
</dbReference>
<evidence type="ECO:0000256" key="2">
    <source>
        <dbReference type="ARBA" id="ARBA00022827"/>
    </source>
</evidence>
<dbReference type="GO" id="GO:0016627">
    <property type="term" value="F:oxidoreductase activity, acting on the CH-CH group of donors"/>
    <property type="evidence" value="ECO:0007669"/>
    <property type="project" value="InterPro"/>
</dbReference>
<keyword evidence="1" id="KW-0285">Flavoprotein</keyword>
<feature type="domain" description="HpaB/PvcC/4-BUDH N-terminal" evidence="6">
    <location>
        <begin position="3"/>
        <end position="249"/>
    </location>
</feature>
<dbReference type="SUPFAM" id="SSF47203">
    <property type="entry name" value="Acyl-CoA dehydrogenase C-terminal domain-like"/>
    <property type="match status" value="1"/>
</dbReference>
<keyword evidence="2 4" id="KW-0274">FAD</keyword>
<dbReference type="PANTHER" id="PTHR36117">
    <property type="entry name" value="4-HYDROXYPHENYLACETATE 3-MONOOXYGENASE-RELATED"/>
    <property type="match status" value="1"/>
</dbReference>
<evidence type="ECO:0000256" key="3">
    <source>
        <dbReference type="ARBA" id="ARBA00023002"/>
    </source>
</evidence>
<dbReference type="InterPro" id="IPR024674">
    <property type="entry name" value="HpaB/PvcC/4-BUDH_N"/>
</dbReference>
<dbReference type="Gene3D" id="1.10.3140.10">
    <property type="entry name" value="4-hydroxybutyryl-coa dehydratase, domain 1"/>
    <property type="match status" value="1"/>
</dbReference>
<dbReference type="Proteomes" id="UP000460221">
    <property type="component" value="Unassembled WGS sequence"/>
</dbReference>
<evidence type="ECO:0000313" key="7">
    <source>
        <dbReference type="EMBL" id="MTD15940.1"/>
    </source>
</evidence>
<comment type="caution">
    <text evidence="7">The sequence shown here is derived from an EMBL/GenBank/DDBJ whole genome shotgun (WGS) entry which is preliminary data.</text>
</comment>
<accession>A0A7K1FPC6</accession>
<dbReference type="InterPro" id="IPR009100">
    <property type="entry name" value="AcylCoA_DH/oxidase_NM_dom_sf"/>
</dbReference>
<dbReference type="Pfam" id="PF11794">
    <property type="entry name" value="HpaB_N"/>
    <property type="match status" value="1"/>
</dbReference>
<sequence>MLTGEQYVASLKDDRQTWIDGRRITDLTTDPTTRIAVDLVASGYDTFHDATPGARNPLLTPPRDRESLREIIGLLRGVDMLAHTTFTSVMTLLTVLPQLDAAYPEYAARVRKHLDLVADRDLRVTECITDAKGHRSLSPGKQEDQDAYVRVVERRPDGVVIRGAKLHITGASLAHELFVMPTKKMSPGEEDYAIACAVPGDAPGVKTINTTYAFRGEDDRHYPLSRVRQMPDCMVIFDDVFVPNERIFLDGQTEFSAIFAHSLGLWERLGGVAEMAHDADLMVGLAQLVADANGLTRVAHVKEKISEMVIYATLIRAGLEAAIANAHTTTDGFVYPDELYTNAAKYHGAAEFTTMARHLIDIAGGAVLTAPTIGDLELPELEGHIRQYMTGNPAVPGEERLRLMHAVRDMVADAFGGWHYVTNVQSGGGLYAQRIVTRKHYPMAEAVEMARHAAGLDPKS</sequence>
<dbReference type="InterPro" id="IPR004925">
    <property type="entry name" value="HpaB/PvcC/4-BUDH"/>
</dbReference>
<dbReference type="PANTHER" id="PTHR36117:SF3">
    <property type="entry name" value="4-HYDROXYPHENYLACETATE 3-MONOOXYGENASE-RELATED"/>
    <property type="match status" value="1"/>
</dbReference>
<proteinExistence type="predicted"/>
<keyword evidence="3" id="KW-0560">Oxidoreductase</keyword>
<evidence type="ECO:0000256" key="1">
    <source>
        <dbReference type="ARBA" id="ARBA00022630"/>
    </source>
</evidence>
<dbReference type="Pfam" id="PF03241">
    <property type="entry name" value="HpaB"/>
    <property type="match status" value="1"/>
</dbReference>
<reference evidence="7 8" key="1">
    <citation type="submission" date="2019-11" db="EMBL/GenBank/DDBJ databases">
        <authorList>
            <person name="Jiang L.-Q."/>
        </authorList>
    </citation>
    <scope>NUCLEOTIDE SEQUENCE [LARGE SCALE GENOMIC DNA]</scope>
    <source>
        <strain evidence="7 8">YIM 132087</strain>
    </source>
</reference>
<name>A0A7K1FPC6_9ACTN</name>
<dbReference type="PIRSF" id="PIRSF000331">
    <property type="entry name" value="HpaA_HpaB"/>
    <property type="match status" value="1"/>
</dbReference>
<dbReference type="Gene3D" id="2.40.110.10">
    <property type="entry name" value="Butyryl-CoA Dehydrogenase, subunit A, domain 2"/>
    <property type="match status" value="1"/>
</dbReference>
<feature type="binding site" evidence="4">
    <location>
        <position position="169"/>
    </location>
    <ligand>
        <name>FAD</name>
        <dbReference type="ChEBI" id="CHEBI:57692"/>
    </ligand>
</feature>
<dbReference type="EMBL" id="WLYK01000008">
    <property type="protein sequence ID" value="MTD15940.1"/>
    <property type="molecule type" value="Genomic_DNA"/>
</dbReference>